<organism evidence="1">
    <name type="scientific">Arion vulgaris</name>
    <dbReference type="NCBI Taxonomy" id="1028688"/>
    <lineage>
        <taxon>Eukaryota</taxon>
        <taxon>Metazoa</taxon>
        <taxon>Spiralia</taxon>
        <taxon>Lophotrochozoa</taxon>
        <taxon>Mollusca</taxon>
        <taxon>Gastropoda</taxon>
        <taxon>Heterobranchia</taxon>
        <taxon>Euthyneura</taxon>
        <taxon>Panpulmonata</taxon>
        <taxon>Eupulmonata</taxon>
        <taxon>Stylommatophora</taxon>
        <taxon>Helicina</taxon>
        <taxon>Arionoidea</taxon>
        <taxon>Arionidae</taxon>
        <taxon>Arion</taxon>
    </lineage>
</organism>
<feature type="non-terminal residue" evidence="1">
    <location>
        <position position="1"/>
    </location>
</feature>
<protein>
    <submittedName>
        <fullName evidence="1">Uncharacterized protein</fullName>
    </submittedName>
</protein>
<dbReference type="AlphaFoldDB" id="A0A0B7AW56"/>
<proteinExistence type="predicted"/>
<gene>
    <name evidence="1" type="primary">ORF140910</name>
</gene>
<accession>A0A0B7AW56</accession>
<dbReference type="EMBL" id="HACG01037265">
    <property type="protein sequence ID" value="CEK84130.1"/>
    <property type="molecule type" value="Transcribed_RNA"/>
</dbReference>
<reference evidence="1" key="1">
    <citation type="submission" date="2014-12" db="EMBL/GenBank/DDBJ databases">
        <title>Insight into the proteome of Arion vulgaris.</title>
        <authorList>
            <person name="Aradska J."/>
            <person name="Bulat T."/>
            <person name="Smidak R."/>
            <person name="Sarate P."/>
            <person name="Gangsoo J."/>
            <person name="Sialana F."/>
            <person name="Bilban M."/>
            <person name="Lubec G."/>
        </authorList>
    </citation>
    <scope>NUCLEOTIDE SEQUENCE</scope>
    <source>
        <tissue evidence="1">Skin</tissue>
    </source>
</reference>
<name>A0A0B7AW56_9EUPU</name>
<sequence>VFVFGIHHQPIPQPTILDFPKDRIRVISNNGPSKCIREPLEGNSNSHNLHPHTGNSCPLCSSSFCNNPSIH</sequence>
<evidence type="ECO:0000313" key="1">
    <source>
        <dbReference type="EMBL" id="CEK84130.1"/>
    </source>
</evidence>